<dbReference type="AlphaFoldDB" id="A0AA38I1J9"/>
<gene>
    <name evidence="1" type="ORF">Zmor_019424</name>
</gene>
<protein>
    <submittedName>
        <fullName evidence="1">Uncharacterized protein</fullName>
    </submittedName>
</protein>
<evidence type="ECO:0000313" key="2">
    <source>
        <dbReference type="Proteomes" id="UP001168821"/>
    </source>
</evidence>
<sequence length="109" mass="12407">MYLHVSAVQMHIYFVVHLTDGMRPLLRRHLVMDRRVMKAGYQHAVISQGQNNYRTGPFAIWTRKPSPYPCGCVQRIRKELAHADAGVSGGEIIYCLGIDQNIWVVGREG</sequence>
<dbReference type="EMBL" id="JALNTZ010000006">
    <property type="protein sequence ID" value="KAJ3647553.1"/>
    <property type="molecule type" value="Genomic_DNA"/>
</dbReference>
<dbReference type="Proteomes" id="UP001168821">
    <property type="component" value="Unassembled WGS sequence"/>
</dbReference>
<name>A0AA38I1J9_9CUCU</name>
<organism evidence="1 2">
    <name type="scientific">Zophobas morio</name>
    <dbReference type="NCBI Taxonomy" id="2755281"/>
    <lineage>
        <taxon>Eukaryota</taxon>
        <taxon>Metazoa</taxon>
        <taxon>Ecdysozoa</taxon>
        <taxon>Arthropoda</taxon>
        <taxon>Hexapoda</taxon>
        <taxon>Insecta</taxon>
        <taxon>Pterygota</taxon>
        <taxon>Neoptera</taxon>
        <taxon>Endopterygota</taxon>
        <taxon>Coleoptera</taxon>
        <taxon>Polyphaga</taxon>
        <taxon>Cucujiformia</taxon>
        <taxon>Tenebrionidae</taxon>
        <taxon>Zophobas</taxon>
    </lineage>
</organism>
<accession>A0AA38I1J9</accession>
<evidence type="ECO:0000313" key="1">
    <source>
        <dbReference type="EMBL" id="KAJ3647553.1"/>
    </source>
</evidence>
<comment type="caution">
    <text evidence="1">The sequence shown here is derived from an EMBL/GenBank/DDBJ whole genome shotgun (WGS) entry which is preliminary data.</text>
</comment>
<keyword evidence="2" id="KW-1185">Reference proteome</keyword>
<reference evidence="1" key="1">
    <citation type="journal article" date="2023" name="G3 (Bethesda)">
        <title>Whole genome assemblies of Zophobas morio and Tenebrio molitor.</title>
        <authorList>
            <person name="Kaur S."/>
            <person name="Stinson S.A."/>
            <person name="diCenzo G.C."/>
        </authorList>
    </citation>
    <scope>NUCLEOTIDE SEQUENCE</scope>
    <source>
        <strain evidence="1">QUZm001</strain>
    </source>
</reference>
<proteinExistence type="predicted"/>